<keyword evidence="2" id="KW-1185">Reference proteome</keyword>
<evidence type="ECO:0000313" key="1">
    <source>
        <dbReference type="EMBL" id="GAA4153686.1"/>
    </source>
</evidence>
<accession>A0ABP7ZCQ4</accession>
<protein>
    <submittedName>
        <fullName evidence="1">Uncharacterized protein</fullName>
    </submittedName>
</protein>
<dbReference type="RefSeq" id="WP_344789723.1">
    <property type="nucleotide sequence ID" value="NZ_BAABBV010000001.1"/>
</dbReference>
<organism evidence="1 2">
    <name type="scientific">Gryllotalpicola daejeonensis</name>
    <dbReference type="NCBI Taxonomy" id="993087"/>
    <lineage>
        <taxon>Bacteria</taxon>
        <taxon>Bacillati</taxon>
        <taxon>Actinomycetota</taxon>
        <taxon>Actinomycetes</taxon>
        <taxon>Micrococcales</taxon>
        <taxon>Microbacteriaceae</taxon>
        <taxon>Gryllotalpicola</taxon>
    </lineage>
</organism>
<proteinExistence type="predicted"/>
<sequence>MTDDLERLLATLDPDANELRPGLTDFYVELASGETIVGDTPDELVEILVARDLLPIRRFSRTWSDDARRLALRAVWTDRLVVELRRRAYRRWHGQNSLPRRREILAAMPAGIRAIVRGKHPRAWIAPSVPWLPEWPLAVATAECWERFDDRFDEVMSRAGFPVARLHSATASQFLTSVRLAFGTVVEHGVLIDGVRTAIK</sequence>
<reference evidence="1" key="2">
    <citation type="submission" date="2023-12" db="EMBL/GenBank/DDBJ databases">
        <authorList>
            <person name="Sun Q."/>
            <person name="Inoue M."/>
        </authorList>
    </citation>
    <scope>NUCLEOTIDE SEQUENCE</scope>
    <source>
        <strain evidence="1">JCM 17590</strain>
    </source>
</reference>
<evidence type="ECO:0000313" key="2">
    <source>
        <dbReference type="Proteomes" id="UP001415169"/>
    </source>
</evidence>
<dbReference type="EMBL" id="BAABBV010000001">
    <property type="protein sequence ID" value="GAA4153686.1"/>
    <property type="molecule type" value="Genomic_DNA"/>
</dbReference>
<comment type="caution">
    <text evidence="1">The sequence shown here is derived from an EMBL/GenBank/DDBJ whole genome shotgun (WGS) entry which is preliminary data.</text>
</comment>
<gene>
    <name evidence="1" type="ORF">GCM10022286_00380</name>
</gene>
<reference evidence="1" key="1">
    <citation type="journal article" date="2014" name="Int. J. Syst. Evol. Microbiol.">
        <title>Complete genome of a new Firmicutes species belonging to the dominant human colonic microbiota ('Ruminococcus bicirculans') reveals two chromosomes and a selective capacity to utilize plant glucans.</title>
        <authorList>
            <consortium name="NISC Comparative Sequencing Program"/>
            <person name="Wegmann U."/>
            <person name="Louis P."/>
            <person name="Goesmann A."/>
            <person name="Henrissat B."/>
            <person name="Duncan S.H."/>
            <person name="Flint H.J."/>
        </authorList>
    </citation>
    <scope>NUCLEOTIDE SEQUENCE</scope>
    <source>
        <strain evidence="1">JCM 17590</strain>
    </source>
</reference>
<dbReference type="Proteomes" id="UP001415169">
    <property type="component" value="Unassembled WGS sequence"/>
</dbReference>
<name>A0ABP7ZCQ4_9MICO</name>